<feature type="region of interest" description="Disordered" evidence="1">
    <location>
        <begin position="27"/>
        <end position="57"/>
    </location>
</feature>
<protein>
    <submittedName>
        <fullName evidence="2">DUF1344 domain-containing protein</fullName>
    </submittedName>
</protein>
<proteinExistence type="predicted"/>
<sequence length="122" mass="13264">MEDKVMRKIVMIILTAGLLLGTAACQSKEDKPTPSLTPGAAESPSTSETKQGEEKTITGKISDIKNVMFILDDGKEAYVFPIDENFKMDGIQDGDQVQVTYTGELSVTGDTEFTTIKVEKVN</sequence>
<accession>A0A412FM84</accession>
<keyword evidence="3" id="KW-1185">Reference proteome</keyword>
<evidence type="ECO:0000313" key="3">
    <source>
        <dbReference type="Proteomes" id="UP000284178"/>
    </source>
</evidence>
<gene>
    <name evidence="2" type="ORF">DWY25_15225</name>
</gene>
<reference evidence="2 3" key="1">
    <citation type="submission" date="2018-08" db="EMBL/GenBank/DDBJ databases">
        <title>A genome reference for cultivated species of the human gut microbiota.</title>
        <authorList>
            <person name="Zou Y."/>
            <person name="Xue W."/>
            <person name="Luo G."/>
        </authorList>
    </citation>
    <scope>NUCLEOTIDE SEQUENCE [LARGE SCALE GENOMIC DNA]</scope>
    <source>
        <strain evidence="2 3">AF24-29</strain>
    </source>
</reference>
<dbReference type="Proteomes" id="UP000284178">
    <property type="component" value="Unassembled WGS sequence"/>
</dbReference>
<dbReference type="Pfam" id="PF07076">
    <property type="entry name" value="DUF1344"/>
    <property type="match status" value="1"/>
</dbReference>
<dbReference type="InterPro" id="IPR009780">
    <property type="entry name" value="DUF1344"/>
</dbReference>
<name>A0A412FM84_9FIRM</name>
<evidence type="ECO:0000313" key="2">
    <source>
        <dbReference type="EMBL" id="RGR69236.1"/>
    </source>
</evidence>
<dbReference type="AlphaFoldDB" id="A0A412FM84"/>
<organism evidence="2 3">
    <name type="scientific">Holdemania filiformis</name>
    <dbReference type="NCBI Taxonomy" id="61171"/>
    <lineage>
        <taxon>Bacteria</taxon>
        <taxon>Bacillati</taxon>
        <taxon>Bacillota</taxon>
        <taxon>Erysipelotrichia</taxon>
        <taxon>Erysipelotrichales</taxon>
        <taxon>Erysipelotrichaceae</taxon>
        <taxon>Holdemania</taxon>
    </lineage>
</organism>
<dbReference type="EMBL" id="QRUP01000024">
    <property type="protein sequence ID" value="RGR69236.1"/>
    <property type="molecule type" value="Genomic_DNA"/>
</dbReference>
<comment type="caution">
    <text evidence="2">The sequence shown here is derived from an EMBL/GenBank/DDBJ whole genome shotgun (WGS) entry which is preliminary data.</text>
</comment>
<dbReference type="PROSITE" id="PS51257">
    <property type="entry name" value="PROKAR_LIPOPROTEIN"/>
    <property type="match status" value="1"/>
</dbReference>
<evidence type="ECO:0000256" key="1">
    <source>
        <dbReference type="SAM" id="MobiDB-lite"/>
    </source>
</evidence>